<feature type="compositionally biased region" description="Basic residues" evidence="6">
    <location>
        <begin position="160"/>
        <end position="170"/>
    </location>
</feature>
<dbReference type="GO" id="GO:0000976">
    <property type="term" value="F:transcription cis-regulatory region binding"/>
    <property type="evidence" value="ECO:0007669"/>
    <property type="project" value="TreeGrafter"/>
</dbReference>
<evidence type="ECO:0000256" key="6">
    <source>
        <dbReference type="SAM" id="MobiDB-lite"/>
    </source>
</evidence>
<accession>A0A1L9PEX9</accession>
<keyword evidence="7" id="KW-0812">Transmembrane</keyword>
<feature type="domain" description="Zn(2)-C6 fungal-type" evidence="8">
    <location>
        <begin position="188"/>
        <end position="216"/>
    </location>
</feature>
<dbReference type="PANTHER" id="PTHR37534">
    <property type="entry name" value="TRANSCRIPTIONAL ACTIVATOR PROTEIN UGA3"/>
    <property type="match status" value="1"/>
</dbReference>
<dbReference type="InterPro" id="IPR001138">
    <property type="entry name" value="Zn2Cys6_DnaBD"/>
</dbReference>
<dbReference type="GeneID" id="63722104"/>
<evidence type="ECO:0000256" key="2">
    <source>
        <dbReference type="ARBA" id="ARBA00023015"/>
    </source>
</evidence>
<keyword evidence="2" id="KW-0805">Transcription regulation</keyword>
<feature type="region of interest" description="Disordered" evidence="6">
    <location>
        <begin position="1"/>
        <end position="96"/>
    </location>
</feature>
<evidence type="ECO:0000256" key="3">
    <source>
        <dbReference type="ARBA" id="ARBA00023125"/>
    </source>
</evidence>
<keyword evidence="4" id="KW-0804">Transcription</keyword>
<evidence type="ECO:0000256" key="5">
    <source>
        <dbReference type="ARBA" id="ARBA00023242"/>
    </source>
</evidence>
<comment type="subcellular location">
    <subcellularLocation>
        <location evidence="1">Nucleus</location>
    </subcellularLocation>
</comment>
<dbReference type="Proteomes" id="UP000184073">
    <property type="component" value="Unassembled WGS sequence"/>
</dbReference>
<dbReference type="SMART" id="SM00066">
    <property type="entry name" value="GAL4"/>
    <property type="match status" value="1"/>
</dbReference>
<dbReference type="PANTHER" id="PTHR37534:SF38">
    <property type="entry name" value="ZN(2)-C6 FUNGAL-TYPE DOMAIN-CONTAINING PROTEIN"/>
    <property type="match status" value="1"/>
</dbReference>
<dbReference type="STRING" id="1036611.A0A1L9PEX9"/>
<keyword evidence="5" id="KW-0539">Nucleus</keyword>
<dbReference type="GO" id="GO:0008270">
    <property type="term" value="F:zinc ion binding"/>
    <property type="evidence" value="ECO:0007669"/>
    <property type="project" value="InterPro"/>
</dbReference>
<proteinExistence type="predicted"/>
<dbReference type="GO" id="GO:0000981">
    <property type="term" value="F:DNA-binding transcription factor activity, RNA polymerase II-specific"/>
    <property type="evidence" value="ECO:0007669"/>
    <property type="project" value="InterPro"/>
</dbReference>
<keyword evidence="7" id="KW-0472">Membrane</keyword>
<name>A0A1L9PEX9_ASPVE</name>
<dbReference type="GO" id="GO:0045944">
    <property type="term" value="P:positive regulation of transcription by RNA polymerase II"/>
    <property type="evidence" value="ECO:0007669"/>
    <property type="project" value="TreeGrafter"/>
</dbReference>
<feature type="region of interest" description="Disordered" evidence="6">
    <location>
        <begin position="116"/>
        <end position="182"/>
    </location>
</feature>
<keyword evidence="7" id="KW-1133">Transmembrane helix</keyword>
<evidence type="ECO:0000256" key="4">
    <source>
        <dbReference type="ARBA" id="ARBA00023163"/>
    </source>
</evidence>
<dbReference type="Pfam" id="PF00172">
    <property type="entry name" value="Zn_clus"/>
    <property type="match status" value="1"/>
</dbReference>
<evidence type="ECO:0000256" key="7">
    <source>
        <dbReference type="SAM" id="Phobius"/>
    </source>
</evidence>
<protein>
    <recommendedName>
        <fullName evidence="8">Zn(2)-C6 fungal-type domain-containing protein</fullName>
    </recommendedName>
</protein>
<dbReference type="OrthoDB" id="5333823at2759"/>
<dbReference type="CDD" id="cd00067">
    <property type="entry name" value="GAL4"/>
    <property type="match status" value="1"/>
</dbReference>
<gene>
    <name evidence="9" type="ORF">ASPVEDRAFT_128966</name>
</gene>
<evidence type="ECO:0000313" key="10">
    <source>
        <dbReference type="Proteomes" id="UP000184073"/>
    </source>
</evidence>
<evidence type="ECO:0000259" key="8">
    <source>
        <dbReference type="PROSITE" id="PS50048"/>
    </source>
</evidence>
<dbReference type="EMBL" id="KV878127">
    <property type="protein sequence ID" value="OJI99995.1"/>
    <property type="molecule type" value="Genomic_DNA"/>
</dbReference>
<dbReference type="InterPro" id="IPR021858">
    <property type="entry name" value="Fun_TF"/>
</dbReference>
<evidence type="ECO:0000256" key="1">
    <source>
        <dbReference type="ARBA" id="ARBA00004123"/>
    </source>
</evidence>
<dbReference type="VEuPathDB" id="FungiDB:ASPVEDRAFT_128966"/>
<dbReference type="PROSITE" id="PS00463">
    <property type="entry name" value="ZN2_CY6_FUNGAL_1"/>
    <property type="match status" value="1"/>
</dbReference>
<dbReference type="Gene3D" id="4.10.240.10">
    <property type="entry name" value="Zn(2)-C6 fungal-type DNA-binding domain"/>
    <property type="match status" value="1"/>
</dbReference>
<dbReference type="SUPFAM" id="SSF57701">
    <property type="entry name" value="Zn2/Cys6 DNA-binding domain"/>
    <property type="match status" value="1"/>
</dbReference>
<sequence length="630" mass="70639">MLSMQNSPSFALPPSSDLESNPSHGYLSHPQPADCHSSIAEPLAFPDFSMDDSLSHRDSVSTDNSSNDSPESWDGDGPSDSSPPGDGGVKVPTTMVGPSTVFQFNVLASPEPDVVPKVEELDDNDGLPGLKPLGVETPGLSLSGPPQSGTDPTAAPVTVPRKRGRPRKHPLPVPGGQVKVTKGRSKTGCITCRRRKKKCDETKPACQNCQKNAVVCEGYPPKEIWKSGRQKIEDARTQTAVVYRSLPILIDGIETEMDRKLLDHFVYGFSRVLTLINDDSNPFKEILLPMATQHRGLMHSLMCLSGSHLSGLNQEPGVKERKYYHFHRAIRDLKANITARTNMTEQEPELLSEDPIIASTIALSLNTICEGETNGEYRPHMDAARYLLVTQKPRNENFRQFIVEFFQYHDVSNSITSLDRRPAHLDGELRLPDFVPHAQAGSFLGVFDGLFRYISQVTGLRDRIRQRFSEGYEPAVDYQILSDAVMIDTSIRTWETSHPPNTPNYYLAQLYRQSTWVYLYRTIRPSRPSDKIAQVVDDGLEFLDLLPQDAGAFSIVLMPLFLLGCSAFVPRQREKIRKGFDALKAYSNLRNIEPAFKVVQRVWEVMDSNTEDSWDWERIIKEMSMDFLIT</sequence>
<reference evidence="10" key="1">
    <citation type="journal article" date="2017" name="Genome Biol.">
        <title>Comparative genomics reveals high biological diversity and specific adaptations in the industrially and medically important fungal genus Aspergillus.</title>
        <authorList>
            <person name="de Vries R.P."/>
            <person name="Riley R."/>
            <person name="Wiebenga A."/>
            <person name="Aguilar-Osorio G."/>
            <person name="Amillis S."/>
            <person name="Uchima C.A."/>
            <person name="Anderluh G."/>
            <person name="Asadollahi M."/>
            <person name="Askin M."/>
            <person name="Barry K."/>
            <person name="Battaglia E."/>
            <person name="Bayram O."/>
            <person name="Benocci T."/>
            <person name="Braus-Stromeyer S.A."/>
            <person name="Caldana C."/>
            <person name="Canovas D."/>
            <person name="Cerqueira G.C."/>
            <person name="Chen F."/>
            <person name="Chen W."/>
            <person name="Choi C."/>
            <person name="Clum A."/>
            <person name="Dos Santos R.A."/>
            <person name="Damasio A.R."/>
            <person name="Diallinas G."/>
            <person name="Emri T."/>
            <person name="Fekete E."/>
            <person name="Flipphi M."/>
            <person name="Freyberg S."/>
            <person name="Gallo A."/>
            <person name="Gournas C."/>
            <person name="Habgood R."/>
            <person name="Hainaut M."/>
            <person name="Harispe M.L."/>
            <person name="Henrissat B."/>
            <person name="Hilden K.S."/>
            <person name="Hope R."/>
            <person name="Hossain A."/>
            <person name="Karabika E."/>
            <person name="Karaffa L."/>
            <person name="Karanyi Z."/>
            <person name="Krasevec N."/>
            <person name="Kuo A."/>
            <person name="Kusch H."/>
            <person name="LaButti K."/>
            <person name="Lagendijk E.L."/>
            <person name="Lapidus A."/>
            <person name="Levasseur A."/>
            <person name="Lindquist E."/>
            <person name="Lipzen A."/>
            <person name="Logrieco A.F."/>
            <person name="MacCabe A."/>
            <person name="Maekelae M.R."/>
            <person name="Malavazi I."/>
            <person name="Melin P."/>
            <person name="Meyer V."/>
            <person name="Mielnichuk N."/>
            <person name="Miskei M."/>
            <person name="Molnar A.P."/>
            <person name="Mule G."/>
            <person name="Ngan C.Y."/>
            <person name="Orejas M."/>
            <person name="Orosz E."/>
            <person name="Ouedraogo J.P."/>
            <person name="Overkamp K.M."/>
            <person name="Park H.-S."/>
            <person name="Perrone G."/>
            <person name="Piumi F."/>
            <person name="Punt P.J."/>
            <person name="Ram A.F."/>
            <person name="Ramon A."/>
            <person name="Rauscher S."/>
            <person name="Record E."/>
            <person name="Riano-Pachon D.M."/>
            <person name="Robert V."/>
            <person name="Roehrig J."/>
            <person name="Ruller R."/>
            <person name="Salamov A."/>
            <person name="Salih N.S."/>
            <person name="Samson R.A."/>
            <person name="Sandor E."/>
            <person name="Sanguinetti M."/>
            <person name="Schuetze T."/>
            <person name="Sepcic K."/>
            <person name="Shelest E."/>
            <person name="Sherlock G."/>
            <person name="Sophianopoulou V."/>
            <person name="Squina F.M."/>
            <person name="Sun H."/>
            <person name="Susca A."/>
            <person name="Todd R.B."/>
            <person name="Tsang A."/>
            <person name="Unkles S.E."/>
            <person name="van de Wiele N."/>
            <person name="van Rossen-Uffink D."/>
            <person name="Oliveira J.V."/>
            <person name="Vesth T.C."/>
            <person name="Visser J."/>
            <person name="Yu J.-H."/>
            <person name="Zhou M."/>
            <person name="Andersen M.R."/>
            <person name="Archer D.B."/>
            <person name="Baker S.E."/>
            <person name="Benoit I."/>
            <person name="Brakhage A.A."/>
            <person name="Braus G.H."/>
            <person name="Fischer R."/>
            <person name="Frisvad J.C."/>
            <person name="Goldman G.H."/>
            <person name="Houbraken J."/>
            <person name="Oakley B."/>
            <person name="Pocsi I."/>
            <person name="Scazzocchio C."/>
            <person name="Seiboth B."/>
            <person name="vanKuyk P.A."/>
            <person name="Wortman J."/>
            <person name="Dyer P.S."/>
            <person name="Grigoriev I.V."/>
        </authorList>
    </citation>
    <scope>NUCLEOTIDE SEQUENCE [LARGE SCALE GENOMIC DNA]</scope>
    <source>
        <strain evidence="10">CBS 583.65</strain>
    </source>
</reference>
<dbReference type="AlphaFoldDB" id="A0A1L9PEX9"/>
<evidence type="ECO:0000313" key="9">
    <source>
        <dbReference type="EMBL" id="OJI99995.1"/>
    </source>
</evidence>
<keyword evidence="10" id="KW-1185">Reference proteome</keyword>
<dbReference type="Pfam" id="PF11951">
    <property type="entry name" value="Fungal_trans_2"/>
    <property type="match status" value="1"/>
</dbReference>
<keyword evidence="3" id="KW-0238">DNA-binding</keyword>
<dbReference type="GO" id="GO:0005634">
    <property type="term" value="C:nucleus"/>
    <property type="evidence" value="ECO:0007669"/>
    <property type="project" value="UniProtKB-SubCell"/>
</dbReference>
<feature type="compositionally biased region" description="Low complexity" evidence="6">
    <location>
        <begin position="61"/>
        <end position="84"/>
    </location>
</feature>
<dbReference type="PROSITE" id="PS50048">
    <property type="entry name" value="ZN2_CY6_FUNGAL_2"/>
    <property type="match status" value="1"/>
</dbReference>
<dbReference type="RefSeq" id="XP_040665758.1">
    <property type="nucleotide sequence ID" value="XM_040806593.1"/>
</dbReference>
<organism evidence="9 10">
    <name type="scientific">Aspergillus versicolor CBS 583.65</name>
    <dbReference type="NCBI Taxonomy" id="1036611"/>
    <lineage>
        <taxon>Eukaryota</taxon>
        <taxon>Fungi</taxon>
        <taxon>Dikarya</taxon>
        <taxon>Ascomycota</taxon>
        <taxon>Pezizomycotina</taxon>
        <taxon>Eurotiomycetes</taxon>
        <taxon>Eurotiomycetidae</taxon>
        <taxon>Eurotiales</taxon>
        <taxon>Aspergillaceae</taxon>
        <taxon>Aspergillus</taxon>
        <taxon>Aspergillus subgen. Nidulantes</taxon>
    </lineage>
</organism>
<dbReference type="InterPro" id="IPR036864">
    <property type="entry name" value="Zn2-C6_fun-type_DNA-bd_sf"/>
</dbReference>
<feature type="transmembrane region" description="Helical" evidence="7">
    <location>
        <begin position="550"/>
        <end position="569"/>
    </location>
</feature>